<feature type="region of interest" description="Disordered" evidence="1">
    <location>
        <begin position="34"/>
        <end position="154"/>
    </location>
</feature>
<evidence type="ECO:0000313" key="2">
    <source>
        <dbReference type="EMBL" id="SCX26589.1"/>
    </source>
</evidence>
<sequence>MGAGRFVGRVGGLAVALGVGAAVSLGAGIAWAEEGSGSGTESGGATSVGDTSGGGSPSGTPAPSTSTGTPSPAGGSGAEPGTHADGDDEGVSPGASSEHEVKPTGGSGSSRKRKSPSSSASKRETRETSGAPKSSVTSRPARHEENDEAPRAVTAAPVAVATSVTAATVPAAEVRPAAPVVTQARGVASGAVAESSLLGGVPSSPLVNSPLLWVAAAASRREFGGGSGDSGEGASLAAAATANAAGAGAVPNSAPTATVTVGKPNTTSGVVTGTVKGSDVDKDPLTYSAPASTTKGSVVINATTGKFTYTPTVQARAAAASNDAADKQDSFVVTVTDVHGASGTVIVPVAIDPNSVPTAAAPTVNAPNPTTGVVTGTVKGADADKDKLTYSTPAVTAKGKVTINATTGAFTYTPTQAAREAAAGSDIADTQDSFTVTIKDAQGASTTAMVTVDISPNKAPAGVTVSLGGANSATGAILGAVNATDPEGGPVKYTVGATATKSKVTIDANSGALTYTPTAAARHAAGLTVGAVTEDSFTVSIADTKGAVTTQLVTVTILPFNTAPTANPAPGKPNTTTGVVTGSINGADADKDKLTYSVATSTTKGDLTLDSATGRFTYTPAQAARLAAGAAPAIDDPARSDSFTVTISDAYGGTITKTVNLVVDPNNAPTGAISTVGTPNPTTGVVTGTVKATDPDKDKLTYTTVATTDKGKITLNASTGAFSYTPTQAAREAAAGTDAAATQDSFTVTIKDAQGASITTTVTVNISPNKAPINAVVGNVSTNPGTGVVTGTVNAIDPDGVALPKYSVPATTPRGKVTINAATGLFTYTPTAASRHAAGLTVGAITGDSFTVSITDEKGAVTTKVVNVTIVAANAVPTATVSVNKPNATTGVVTGTVKGADADKDTLTYSGPSSTTKGAVTLNSTTGAFVYTPSATARDAAAGGVTADKIDTFTVTITDGHTGGVITKAVQVTISPKTVVGVVGSVDVPGENYEAVMNGAGTRAVITTVTGDDTKGYSTSVTVINVATGTKIGSTVKLTGQSDGVVFTDDGTRALVATSVTATDTASTRLVVINAGTGKQVGSTLTLDGNTYLPDALQFNSDGSRAILTIDGYDADTGAAVTRLTLVNTATGARVGVTREYANDESEDDFRFVDPVTIDLNPGGSRLIVTTSSTDPNSNVESTQVTIINTADGAQVGTTTTVTGAVYNPVSYSADYSRAILAYTTIVDAENSTTHVIVLNVATGVQIGDTVSYPGAGAAHLSDDGSLFVVNTMIYTDGVGTYTSIAVFNTAAGTQIGTPVTVGGVTVLPARFNAAGTRAVVAVYTLNPGVPGGLSAVRVVVVDTATGAQVGTTVDIAGTTLGYAANDPRTLQPFQFNTAGTRALVTTAGGDVTNVAVINTLTGAQVGTTLTMPGAATFPAQDGTSFLPPLYNDDESRAFVTSVSGDETTGYLTHVTLLNTATGAEVGSTITLVGAPGVYADDTNILSSGNRAVYLTYTGDDTSGYTTRVAIIDTDNGTQLGATGTFVGSWSSYVQFNAAGNRITVITDTQSTDTDPATTELTVYDAATGAQVGSTLTFTGDTWTGATVDDDPSRVIVYTASATSSTVTAVDLLTATRMGSTLTLPGEAWSTYRSDDSSRVVVASLTGNGTTTKVATLQIGDATGAPFNGSVTVDDV</sequence>
<reference evidence="3" key="1">
    <citation type="submission" date="2016-10" db="EMBL/GenBank/DDBJ databases">
        <authorList>
            <person name="Varghese N."/>
            <person name="Submissions S."/>
        </authorList>
    </citation>
    <scope>NUCLEOTIDE SEQUENCE [LARGE SCALE GENOMIC DNA]</scope>
    <source>
        <strain evidence="3">UNC267MFSha1.1M11</strain>
    </source>
</reference>
<evidence type="ECO:0000256" key="1">
    <source>
        <dbReference type="SAM" id="MobiDB-lite"/>
    </source>
</evidence>
<proteinExistence type="predicted"/>
<dbReference type="GO" id="GO:0005975">
    <property type="term" value="P:carbohydrate metabolic process"/>
    <property type="evidence" value="ECO:0007669"/>
    <property type="project" value="UniProtKB-ARBA"/>
</dbReference>
<dbReference type="EMBL" id="FMUB01000008">
    <property type="protein sequence ID" value="SCX26589.1"/>
    <property type="molecule type" value="Genomic_DNA"/>
</dbReference>
<dbReference type="InterPro" id="IPR013783">
    <property type="entry name" value="Ig-like_fold"/>
</dbReference>
<evidence type="ECO:0000313" key="3">
    <source>
        <dbReference type="Proteomes" id="UP000199707"/>
    </source>
</evidence>
<accession>A0A1G4WNX5</accession>
<organism evidence="2 3">
    <name type="scientific">Mycolicibacterium fluoranthenivorans</name>
    <dbReference type="NCBI Taxonomy" id="258505"/>
    <lineage>
        <taxon>Bacteria</taxon>
        <taxon>Bacillati</taxon>
        <taxon>Actinomycetota</taxon>
        <taxon>Actinomycetes</taxon>
        <taxon>Mycobacteriales</taxon>
        <taxon>Mycobacteriaceae</taxon>
        <taxon>Mycolicibacterium</taxon>
    </lineage>
</organism>
<dbReference type="InterPro" id="IPR015943">
    <property type="entry name" value="WD40/YVTN_repeat-like_dom_sf"/>
</dbReference>
<dbReference type="NCBIfam" id="TIGR01965">
    <property type="entry name" value="VCBS_repeat"/>
    <property type="match status" value="5"/>
</dbReference>
<feature type="compositionally biased region" description="Low complexity" evidence="1">
    <location>
        <begin position="58"/>
        <end position="73"/>
    </location>
</feature>
<name>A0A1G4WNX5_9MYCO</name>
<dbReference type="Proteomes" id="UP000199707">
    <property type="component" value="Unassembled WGS sequence"/>
</dbReference>
<dbReference type="Gene3D" id="2.130.10.10">
    <property type="entry name" value="YVTN repeat-like/Quinoprotein amine dehydrogenase"/>
    <property type="match status" value="1"/>
</dbReference>
<gene>
    <name evidence="2" type="ORF">SAMN02799620_04175</name>
</gene>
<protein>
    <submittedName>
        <fullName evidence="2">VCBS repeat-containing protein</fullName>
    </submittedName>
</protein>
<dbReference type="SUPFAM" id="SSF82171">
    <property type="entry name" value="DPP6 N-terminal domain-like"/>
    <property type="match status" value="1"/>
</dbReference>
<dbReference type="Pfam" id="PF17963">
    <property type="entry name" value="Big_9"/>
    <property type="match status" value="6"/>
</dbReference>
<dbReference type="SUPFAM" id="SSF69322">
    <property type="entry name" value="Tricorn protease domain 2"/>
    <property type="match status" value="1"/>
</dbReference>
<dbReference type="STRING" id="1502745.SAMN02799620_04175"/>
<dbReference type="Gene3D" id="2.60.40.60">
    <property type="entry name" value="Cadherins"/>
    <property type="match status" value="2"/>
</dbReference>
<dbReference type="InterPro" id="IPR010221">
    <property type="entry name" value="VCBS_dom"/>
</dbReference>
<dbReference type="Gene3D" id="2.60.40.10">
    <property type="entry name" value="Immunoglobulins"/>
    <property type="match status" value="1"/>
</dbReference>
<feature type="compositionally biased region" description="Basic and acidic residues" evidence="1">
    <location>
        <begin position="141"/>
        <end position="150"/>
    </location>
</feature>